<feature type="domain" description="3-hydroxyisobutyrate dehydrogenase-like NAD-binding" evidence="6">
    <location>
        <begin position="167"/>
        <end position="285"/>
    </location>
</feature>
<dbReference type="SUPFAM" id="SSF51735">
    <property type="entry name" value="NAD(P)-binding Rossmann-fold domains"/>
    <property type="match status" value="1"/>
</dbReference>
<organism evidence="7 8">
    <name type="scientific">Halobacillus karajensis</name>
    <dbReference type="NCBI Taxonomy" id="195088"/>
    <lineage>
        <taxon>Bacteria</taxon>
        <taxon>Bacillati</taxon>
        <taxon>Bacillota</taxon>
        <taxon>Bacilli</taxon>
        <taxon>Bacillales</taxon>
        <taxon>Bacillaceae</taxon>
        <taxon>Halobacillus</taxon>
    </lineage>
</organism>
<keyword evidence="3" id="KW-0520">NAD</keyword>
<accession>A0A024P450</accession>
<evidence type="ECO:0000313" key="8">
    <source>
        <dbReference type="Proteomes" id="UP000028868"/>
    </source>
</evidence>
<gene>
    <name evidence="7" type="primary">garR</name>
    <name evidence="7" type="ORF">BN983_02072</name>
</gene>
<evidence type="ECO:0000256" key="1">
    <source>
        <dbReference type="ARBA" id="ARBA00009080"/>
    </source>
</evidence>
<dbReference type="InterPro" id="IPR006115">
    <property type="entry name" value="6PGDH_NADP-bd"/>
</dbReference>
<evidence type="ECO:0000259" key="5">
    <source>
        <dbReference type="Pfam" id="PF03446"/>
    </source>
</evidence>
<dbReference type="Gene3D" id="1.10.1040.10">
    <property type="entry name" value="N-(1-d-carboxylethyl)-l-norvaline Dehydrogenase, domain 2"/>
    <property type="match status" value="1"/>
</dbReference>
<reference evidence="7 8" key="2">
    <citation type="submission" date="2014-05" db="EMBL/GenBank/DDBJ databases">
        <title>Draft genome sequence of Halobacillus karajensis HK-03.</title>
        <authorList>
            <person name="Khelaifia S."/>
            <person name="Croce O."/>
            <person name="Lagier J.C."/>
            <person name="Raoult D."/>
        </authorList>
    </citation>
    <scope>NUCLEOTIDE SEQUENCE [LARGE SCALE GENOMIC DNA]</scope>
    <source>
        <strain evidence="7 8">HD-03</strain>
    </source>
</reference>
<dbReference type="PANTHER" id="PTHR22981">
    <property type="entry name" value="3-HYDROXYISOBUTYRATE DEHYDROGENASE-RELATED"/>
    <property type="match status" value="1"/>
</dbReference>
<dbReference type="PIRSF" id="PIRSF000103">
    <property type="entry name" value="HIBADH"/>
    <property type="match status" value="1"/>
</dbReference>
<keyword evidence="2" id="KW-0560">Oxidoreductase</keyword>
<feature type="domain" description="6-phosphogluconate dehydrogenase NADP-binding" evidence="5">
    <location>
        <begin position="3"/>
        <end position="160"/>
    </location>
</feature>
<dbReference type="Gene3D" id="3.40.50.720">
    <property type="entry name" value="NAD(P)-binding Rossmann-like Domain"/>
    <property type="match status" value="1"/>
</dbReference>
<dbReference type="RefSeq" id="WP_035508184.1">
    <property type="nucleotide sequence ID" value="NZ_CCDH010000003.1"/>
</dbReference>
<sequence>MMKIGFIGLGNMGFPMAKNLLEAGYSVYGVDLNKQAEQRLTEHGGKIGTSIPELAKICDFIFTSLPSSEAVEEIYLGEEGLIEEGTSDVLLIDTSTVTPGVNRRIAEACEGKSVSFLAAPVSGGVIGAVNKTLTFMIGGPKKDYHRISPIVERLGENIFHVNEDVDSGTKAKLINNLFIGFYTAGVSEALNLARESGIDLENLYHILNVSYASSRIYDRNYNGFIKDEQYDPGFTLKLLRKDLGFAMELADQHHLDLPISRNLLSMYEEAIEDGYGDKDMSVLYRKIREQAKSTL</sequence>
<dbReference type="InterPro" id="IPR015815">
    <property type="entry name" value="HIBADH-related"/>
</dbReference>
<dbReference type="PROSITE" id="PS00895">
    <property type="entry name" value="3_HYDROXYISOBUT_DH"/>
    <property type="match status" value="1"/>
</dbReference>
<dbReference type="AlphaFoldDB" id="A0A024P450"/>
<evidence type="ECO:0000256" key="4">
    <source>
        <dbReference type="PIRSR" id="PIRSR000103-1"/>
    </source>
</evidence>
<dbReference type="EMBL" id="CCDI010000002">
    <property type="protein sequence ID" value="CDQ23819.1"/>
    <property type="molecule type" value="Genomic_DNA"/>
</dbReference>
<dbReference type="InterPro" id="IPR002204">
    <property type="entry name" value="3-OH-isobutyrate_DH-rel_CS"/>
</dbReference>
<dbReference type="InterPro" id="IPR036291">
    <property type="entry name" value="NAD(P)-bd_dom_sf"/>
</dbReference>
<evidence type="ECO:0000259" key="6">
    <source>
        <dbReference type="Pfam" id="PF14833"/>
    </source>
</evidence>
<dbReference type="PANTHER" id="PTHR22981:SF7">
    <property type="entry name" value="3-HYDROXYISOBUTYRATE DEHYDROGENASE, MITOCHONDRIAL"/>
    <property type="match status" value="1"/>
</dbReference>
<evidence type="ECO:0000256" key="3">
    <source>
        <dbReference type="ARBA" id="ARBA00023027"/>
    </source>
</evidence>
<dbReference type="Pfam" id="PF14833">
    <property type="entry name" value="NAD_binding_11"/>
    <property type="match status" value="1"/>
</dbReference>
<feature type="active site" evidence="4">
    <location>
        <position position="172"/>
    </location>
</feature>
<dbReference type="GO" id="GO:0051287">
    <property type="term" value="F:NAD binding"/>
    <property type="evidence" value="ECO:0007669"/>
    <property type="project" value="InterPro"/>
</dbReference>
<dbReference type="Proteomes" id="UP000028868">
    <property type="component" value="Unassembled WGS sequence"/>
</dbReference>
<dbReference type="InterPro" id="IPR029154">
    <property type="entry name" value="HIBADH-like_NADP-bd"/>
</dbReference>
<name>A0A024P450_9BACI</name>
<keyword evidence="8" id="KW-1185">Reference proteome</keyword>
<dbReference type="GO" id="GO:0050661">
    <property type="term" value="F:NADP binding"/>
    <property type="evidence" value="ECO:0007669"/>
    <property type="project" value="InterPro"/>
</dbReference>
<dbReference type="InterPro" id="IPR013328">
    <property type="entry name" value="6PGD_dom2"/>
</dbReference>
<dbReference type="InterPro" id="IPR008927">
    <property type="entry name" value="6-PGluconate_DH-like_C_sf"/>
</dbReference>
<protein>
    <submittedName>
        <fullName evidence="7">2-hydroxy-3-oxopropionate reductase</fullName>
    </submittedName>
</protein>
<dbReference type="SUPFAM" id="SSF48179">
    <property type="entry name" value="6-phosphogluconate dehydrogenase C-terminal domain-like"/>
    <property type="match status" value="1"/>
</dbReference>
<proteinExistence type="inferred from homology"/>
<comment type="caution">
    <text evidence="7">The sequence shown here is derived from an EMBL/GenBank/DDBJ whole genome shotgun (WGS) entry which is preliminary data.</text>
</comment>
<dbReference type="GO" id="GO:0016054">
    <property type="term" value="P:organic acid catabolic process"/>
    <property type="evidence" value="ECO:0007669"/>
    <property type="project" value="UniProtKB-ARBA"/>
</dbReference>
<dbReference type="GO" id="GO:0016616">
    <property type="term" value="F:oxidoreductase activity, acting on the CH-OH group of donors, NAD or NADP as acceptor"/>
    <property type="evidence" value="ECO:0007669"/>
    <property type="project" value="TreeGrafter"/>
</dbReference>
<comment type="similarity">
    <text evidence="1">Belongs to the HIBADH-related family.</text>
</comment>
<evidence type="ECO:0000313" key="7">
    <source>
        <dbReference type="EMBL" id="CDQ23819.1"/>
    </source>
</evidence>
<reference evidence="8" key="1">
    <citation type="submission" date="2014-03" db="EMBL/GenBank/DDBJ databases">
        <authorList>
            <person name="Urmite Genomes U."/>
        </authorList>
    </citation>
    <scope>NUCLEOTIDE SEQUENCE [LARGE SCALE GENOMIC DNA]</scope>
    <source>
        <strain evidence="8">HD-03</strain>
    </source>
</reference>
<evidence type="ECO:0000256" key="2">
    <source>
        <dbReference type="ARBA" id="ARBA00023002"/>
    </source>
</evidence>
<dbReference type="Pfam" id="PF03446">
    <property type="entry name" value="NAD_binding_2"/>
    <property type="match status" value="1"/>
</dbReference>